<dbReference type="PANTHER" id="PTHR33800:SF8">
    <property type="entry name" value="F-BOX DOMAIN-CONTAINING PROTEIN"/>
    <property type="match status" value="1"/>
</dbReference>
<protein>
    <recommendedName>
        <fullName evidence="1">KIB1-4 beta-propeller domain-containing protein</fullName>
    </recommendedName>
</protein>
<proteinExistence type="predicted"/>
<dbReference type="AlphaFoldDB" id="N1QTB9"/>
<dbReference type="Pfam" id="PF03478">
    <property type="entry name" value="Beta-prop_KIB1-4"/>
    <property type="match status" value="1"/>
</dbReference>
<sequence>MMLVPLVAVTFYWPYWINKVAVEEFSGLAHIYALSSSCADPVLSTSCILAGWFIAPLEFFFDVFTGVTASSPQLPFSVGTEFIYGQVFGMDSDRRLFKVHLASQIRIQELPVLESSMISRQHLSDAWLVACGDMLLLVGFHRYIVTPARTFEVFRLDVLTEPALWLRVEKLENWAIFISMDKRSQALSCMNPKKWGGRSNCIYCYDCKSKRWITLGLGKPRQGDGSNFSPNVFVFMDCESILQPMWVVPSMFSLHR</sequence>
<dbReference type="InterPro" id="IPR005174">
    <property type="entry name" value="KIB1-4_b-propeller"/>
</dbReference>
<evidence type="ECO:0000313" key="2">
    <source>
        <dbReference type="EnsemblPlants" id="EMT03013"/>
    </source>
</evidence>
<reference evidence="2" key="1">
    <citation type="submission" date="2015-06" db="UniProtKB">
        <authorList>
            <consortium name="EnsemblPlants"/>
        </authorList>
    </citation>
    <scope>IDENTIFICATION</scope>
</reference>
<organism evidence="2">
    <name type="scientific">Aegilops tauschii</name>
    <name type="common">Tausch's goatgrass</name>
    <name type="synonym">Aegilops squarrosa</name>
    <dbReference type="NCBI Taxonomy" id="37682"/>
    <lineage>
        <taxon>Eukaryota</taxon>
        <taxon>Viridiplantae</taxon>
        <taxon>Streptophyta</taxon>
        <taxon>Embryophyta</taxon>
        <taxon>Tracheophyta</taxon>
        <taxon>Spermatophyta</taxon>
        <taxon>Magnoliopsida</taxon>
        <taxon>Liliopsida</taxon>
        <taxon>Poales</taxon>
        <taxon>Poaceae</taxon>
        <taxon>BOP clade</taxon>
        <taxon>Pooideae</taxon>
        <taxon>Triticodae</taxon>
        <taxon>Triticeae</taxon>
        <taxon>Triticinae</taxon>
        <taxon>Aegilops</taxon>
    </lineage>
</organism>
<name>N1QTB9_AEGTA</name>
<evidence type="ECO:0000259" key="1">
    <source>
        <dbReference type="Pfam" id="PF03478"/>
    </source>
</evidence>
<dbReference type="PANTHER" id="PTHR33800">
    <property type="entry name" value="OS06G0113600 PROTEIN"/>
    <property type="match status" value="1"/>
</dbReference>
<accession>N1QTB9</accession>
<feature type="domain" description="KIB1-4 beta-propeller" evidence="1">
    <location>
        <begin position="84"/>
        <end position="211"/>
    </location>
</feature>
<dbReference type="EnsemblPlants" id="EMT03013">
    <property type="protein sequence ID" value="EMT03013"/>
    <property type="gene ID" value="F775_01809"/>
</dbReference>